<dbReference type="Proteomes" id="UP001189757">
    <property type="component" value="Unassembled WGS sequence"/>
</dbReference>
<name>A0ABM9KBH6_9RALS</name>
<sequence>MDIDCYEATSLPVRPQRKPDEWGETYLARLIRANGVKRPWRYDLDRIRPSPLSERAVTALPQYRDEKLPSWAMLGRGARIRYCPACLHEERYIRERWRLSAVEVCTIHNIRLKNDLVEPAISASYNSPEKRKVDEITPEQMWAGAVCPLPVELAHVTAIWGTFETSINDWCADSSELLAWALLSEKILDAVVTSVRGVDYPSRDAVRSTHRAVWLHKMRTSISPSREGVLRFVLNLELGAHQRAAAACLRKLADDEAKEETLLSRLPLQGLHDRLVAASPESLAGVSHGALPLDLHPADHISLDRAEALIGCRAGLLYFLVRERFFKSVHSMKQGRKLYTFIHHSDVEACRRWLSQCMSYEQVTSELKVDRRGYWALLDSQLLRPIRLGYQSWHRRADVATLLSKLDQVAKALPCSDAGLHPLMGDWMHRRGRSRTVLIQVLREILSGDLPVYRNLSNDGLAAYFVDVAALERLRWLAAAHKARAARNVGDAGQLCLL</sequence>
<accession>A0ABM9KBH6</accession>
<evidence type="ECO:0000313" key="2">
    <source>
        <dbReference type="EMBL" id="CAJ0820262.1"/>
    </source>
</evidence>
<organism evidence="2 3">
    <name type="scientific">Ralstonia flaminis</name>
    <dbReference type="NCBI Taxonomy" id="3058597"/>
    <lineage>
        <taxon>Bacteria</taxon>
        <taxon>Pseudomonadati</taxon>
        <taxon>Pseudomonadota</taxon>
        <taxon>Betaproteobacteria</taxon>
        <taxon>Burkholderiales</taxon>
        <taxon>Burkholderiaceae</taxon>
        <taxon>Ralstonia</taxon>
    </lineage>
</organism>
<comment type="caution">
    <text evidence="2">The sequence shown here is derived from an EMBL/GenBank/DDBJ whole genome shotgun (WGS) entry which is preliminary data.</text>
</comment>
<feature type="domain" description="TniQ" evidence="1">
    <location>
        <begin position="75"/>
        <end position="112"/>
    </location>
</feature>
<keyword evidence="3" id="KW-1185">Reference proteome</keyword>
<dbReference type="RefSeq" id="WP_083501392.1">
    <property type="nucleotide sequence ID" value="NZ_CATZLL010000015.1"/>
</dbReference>
<dbReference type="EMBL" id="CATZLL010000015">
    <property type="protein sequence ID" value="CAJ0820262.1"/>
    <property type="molecule type" value="Genomic_DNA"/>
</dbReference>
<evidence type="ECO:0000259" key="1">
    <source>
        <dbReference type="Pfam" id="PF06527"/>
    </source>
</evidence>
<reference evidence="2 3" key="1">
    <citation type="submission" date="2023-07" db="EMBL/GenBank/DDBJ databases">
        <authorList>
            <person name="Peeters C."/>
        </authorList>
    </citation>
    <scope>NUCLEOTIDE SEQUENCE [LARGE SCALE GENOMIC DNA]</scope>
    <source>
        <strain evidence="2 3">LMG 18101</strain>
    </source>
</reference>
<gene>
    <name evidence="2" type="ORF">LMG18101_04224</name>
</gene>
<proteinExistence type="predicted"/>
<dbReference type="InterPro" id="IPR009492">
    <property type="entry name" value="TniQ"/>
</dbReference>
<protein>
    <recommendedName>
        <fullName evidence="1">TniQ domain-containing protein</fullName>
    </recommendedName>
</protein>
<dbReference type="Pfam" id="PF06527">
    <property type="entry name" value="TniQ"/>
    <property type="match status" value="1"/>
</dbReference>
<evidence type="ECO:0000313" key="3">
    <source>
        <dbReference type="Proteomes" id="UP001189757"/>
    </source>
</evidence>